<evidence type="ECO:0000256" key="1">
    <source>
        <dbReference type="ARBA" id="ARBA00022499"/>
    </source>
</evidence>
<feature type="region of interest" description="Disordered" evidence="4">
    <location>
        <begin position="1209"/>
        <end position="1303"/>
    </location>
</feature>
<feature type="compositionally biased region" description="Basic and acidic residues" evidence="4">
    <location>
        <begin position="345"/>
        <end position="370"/>
    </location>
</feature>
<feature type="domain" description="TRASH" evidence="5">
    <location>
        <begin position="943"/>
        <end position="979"/>
    </location>
</feature>
<evidence type="ECO:0000256" key="2">
    <source>
        <dbReference type="ARBA" id="ARBA00022553"/>
    </source>
</evidence>
<feature type="domain" description="TRASH" evidence="5">
    <location>
        <begin position="850"/>
        <end position="889"/>
    </location>
</feature>
<protein>
    <submittedName>
        <fullName evidence="7">Uncharacterized protein LOC118277789 isoform X1</fullName>
    </submittedName>
</protein>
<feature type="compositionally biased region" description="Low complexity" evidence="4">
    <location>
        <begin position="21"/>
        <end position="53"/>
    </location>
</feature>
<evidence type="ECO:0000256" key="4">
    <source>
        <dbReference type="SAM" id="MobiDB-lite"/>
    </source>
</evidence>
<feature type="region of interest" description="Disordered" evidence="4">
    <location>
        <begin position="1"/>
        <end position="436"/>
    </location>
</feature>
<dbReference type="GeneID" id="118277789"/>
<feature type="compositionally biased region" description="Basic and acidic residues" evidence="4">
    <location>
        <begin position="1527"/>
        <end position="1536"/>
    </location>
</feature>
<feature type="region of interest" description="Disordered" evidence="4">
    <location>
        <begin position="1421"/>
        <end position="1450"/>
    </location>
</feature>
<feature type="compositionally biased region" description="Basic and acidic residues" evidence="4">
    <location>
        <begin position="303"/>
        <end position="324"/>
    </location>
</feature>
<feature type="compositionally biased region" description="Acidic residues" evidence="4">
    <location>
        <begin position="330"/>
        <end position="340"/>
    </location>
</feature>
<dbReference type="PRINTS" id="PR01217">
    <property type="entry name" value="PRICHEXTENSN"/>
</dbReference>
<feature type="domain" description="TRASH" evidence="5">
    <location>
        <begin position="713"/>
        <end position="752"/>
    </location>
</feature>
<dbReference type="PANTHER" id="PTHR45736:SF1">
    <property type="entry name" value="WITHOUT CHILDREN, ISOFORM B"/>
    <property type="match status" value="1"/>
</dbReference>
<sequence>MDEKESLPDKPSEDVTQDSGDTAAATEAAVEDNAASGSGDAGAEASADATDSSTDVKTDSDITKSATDDGDGESELQNHVDNDAATEDSSSVKSDIGDSKTVTDTTDADSQDTKDEADLADKVIEESQDSELTADVDEKVKDELPQESTSQDEPSQESTSQDNSETNSQVNPEPTETSQESIEAATEDITIKQDEEAEKNESSVVEGSCETEAVEKEEKCEETKEDVLDNDDKKDNDEVGKPEFETAPNVTLDESQEDHTQALDPFDALLKDTTDSSQANETREKSDIAVTVNIDDDDDDHNADDHHGDVHEDDEDHHTDHPDEGGVSELADEPGADEEVCLLPDIEREISDADKAEAEKALAEKRKQAEEAAAEAAAIAAVPKEETVVDAEGSRDDHLNSEAVEEHAEADAANDEASHENGGEKENENEHDESAEIDDSEIPHIIQEISPFDSTCTQCKTEQACTYRYTTKDNETAYLCSEACVKDFQSEHAGQYSITHKKYLIQEIASKLLTCSECEEKKMCYFYYNYDGEDTNYCSMACLNSMMADEADKYVFKRRRIVAEEIEPKEAECYVCKVHKSCIFSLNRYGEHLLVCENACIKTLNGKEDGRYMIRKKRILRRQPTQPQNPPLLKLKVISNATDKYLDEAYKIQAKTPAMVQAAREERERTFIRKCNQCQIILNIDEKLLTWETMDFCGELCLGRYQNKIGARCANCKNNVQHTSLGKYCVRFGFDIRQFCNWSCLEEFKKGLKICCYCQRDISVGHQGFLAPVGDKGQFKDFCSQACMEKFDLMSKNPIPQPVWAKCAVCSLEKATSIEVEVSEELSQRLCSDPCFAAFKFVNNIFPDQCRWCKKYFERKQSKCFTIYESSNTHCFCSKSCMNVYISNSRHIVPCNWCKVKKYNFDMIRRVQTNGQAIMMCSLNCLNLYQVSMNAVSPRRTQCDMCKITSQVQYHLTMSDASLRNFCSYKCVETFQGRFSNPVPPDPLDEAIDQEEAVPSGTPRRTYSAANKSLQGQRMAGDMPVISNVQSLAAQQPVPEPEPPVSPEIPLPPKSPSPSPPPTPPSAKSPTPPPTPPSTKIPIAIPPVPSTRAPTAIQQPPSTRTPTAKQPPPSTSAPIAIRPSTKTFTAIPSPPSTKTFTAIPSPPSTKTLTAIPPSTKTFTAKPRRPSTKTLTTISSPPSTKTLTAILSPPSTKTLTAIRPSTKTFTAKLPRPSTKTLTAISPPPSTKTLTAISPPPSTKTLTAISPPPSTKTLTAISPPPSTKTLTAIPPPPSTKTLTAIPPPPSTKTLNKTPVQKPRSHKMQLVKLIPASKTKPTMVSKGVSCGPEMCTKECQTDPSLERRVLIPVPVPIYVPVPCAMWSLPFPVPVPIPLPIPTPVFIPTTRNSAKGIMKEIDNILDNKPTNPFEEELLMMAEMVASGTKKEQSDSDSDVENEENFNPVTGIDTNNALGEDLLQMAFKMATEYEEKPLDLESAMVTNTITPALRAPRKRASALPGAAHPAHTSKKRRADPPPAPLPAPLPDPPREPAEKPDDNMCLKYTFGVNAWKQWVMTKNAEIEKSSIRRKPFKSEILQLTADELNYSLCLFVKEVRKPNGSEYAPDTIYYLVLGIQQYLFENGRIDNIFTDPYYEKFTDCLDEIAKQFSTLYGVTQYIVTRVEEEHLWESKQLGVHTPHVLLSTLMFFNTKYFHLMTVEDHLQLSLAYILRHRKLKREDGKGPGSNNDILRYYPPQFDFEPNTKKKKKKVYEQYPNEENPFRCPLKLFEFYISKCPESVRTRNDVLYLQPERSCVPDSPVWYSTQPLSREALAKMLHRVKMVKEINIALLTS</sequence>
<dbReference type="Pfam" id="PF25561">
    <property type="entry name" value="QRICH1"/>
    <property type="match status" value="1"/>
</dbReference>
<feature type="compositionally biased region" description="Polar residues" evidence="4">
    <location>
        <begin position="1440"/>
        <end position="1450"/>
    </location>
</feature>
<dbReference type="CTD" id="47249"/>
<keyword evidence="3" id="KW-0832">Ubl conjugation</keyword>
<feature type="region of interest" description="Disordered" evidence="4">
    <location>
        <begin position="1490"/>
        <end position="1536"/>
    </location>
</feature>
<evidence type="ECO:0000313" key="7">
    <source>
        <dbReference type="RefSeq" id="XP_050556359.1"/>
    </source>
</evidence>
<feature type="compositionally biased region" description="Basic and acidic residues" evidence="4">
    <location>
        <begin position="111"/>
        <end position="125"/>
    </location>
</feature>
<feature type="compositionally biased region" description="Acidic residues" evidence="4">
    <location>
        <begin position="987"/>
        <end position="996"/>
    </location>
</feature>
<feature type="compositionally biased region" description="Pro residues" evidence="4">
    <location>
        <begin position="1038"/>
        <end position="1089"/>
    </location>
</feature>
<evidence type="ECO:0000313" key="6">
    <source>
        <dbReference type="Proteomes" id="UP000829999"/>
    </source>
</evidence>
<feature type="compositionally biased region" description="Acidic residues" evidence="4">
    <location>
        <begin position="126"/>
        <end position="135"/>
    </location>
</feature>
<feature type="domain" description="TRASH" evidence="5">
    <location>
        <begin position="755"/>
        <end position="795"/>
    </location>
</feature>
<feature type="domain" description="TRASH" evidence="5">
    <location>
        <begin position="675"/>
        <end position="709"/>
    </location>
</feature>
<keyword evidence="2" id="KW-0597">Phosphoprotein</keyword>
<reference evidence="7" key="1">
    <citation type="submission" date="2025-08" db="UniProtKB">
        <authorList>
            <consortium name="RefSeq"/>
        </authorList>
    </citation>
    <scope>IDENTIFICATION</scope>
    <source>
        <tissue evidence="7">Whole larval tissue</tissue>
    </source>
</reference>
<name>A0A9R0DZV5_SPOFR</name>
<dbReference type="InterPro" id="IPR011017">
    <property type="entry name" value="TRASH_dom"/>
</dbReference>
<evidence type="ECO:0000259" key="5">
    <source>
        <dbReference type="SMART" id="SM00746"/>
    </source>
</evidence>
<organism evidence="6 7">
    <name type="scientific">Spodoptera frugiperda</name>
    <name type="common">Fall armyworm</name>
    <dbReference type="NCBI Taxonomy" id="7108"/>
    <lineage>
        <taxon>Eukaryota</taxon>
        <taxon>Metazoa</taxon>
        <taxon>Ecdysozoa</taxon>
        <taxon>Arthropoda</taxon>
        <taxon>Hexapoda</taxon>
        <taxon>Insecta</taxon>
        <taxon>Pterygota</taxon>
        <taxon>Neoptera</taxon>
        <taxon>Endopterygota</taxon>
        <taxon>Lepidoptera</taxon>
        <taxon>Glossata</taxon>
        <taxon>Ditrysia</taxon>
        <taxon>Noctuoidea</taxon>
        <taxon>Noctuidae</taxon>
        <taxon>Amphipyrinae</taxon>
        <taxon>Spodoptera</taxon>
    </lineage>
</organism>
<feature type="domain" description="TRASH" evidence="5">
    <location>
        <begin position="456"/>
        <end position="492"/>
    </location>
</feature>
<dbReference type="InterPro" id="IPR057926">
    <property type="entry name" value="QRICH1_dom"/>
</dbReference>
<dbReference type="PANTHER" id="PTHR45736">
    <property type="entry name" value="ZINC FINGER MYM-TYPE PROTEIN"/>
    <property type="match status" value="1"/>
</dbReference>
<evidence type="ECO:0000256" key="3">
    <source>
        <dbReference type="ARBA" id="ARBA00022843"/>
    </source>
</evidence>
<accession>A0A9R0DZV5</accession>
<gene>
    <name evidence="7" type="primary">LOC118277789</name>
</gene>
<proteinExistence type="predicted"/>
<feature type="compositionally biased region" description="Polar residues" evidence="4">
    <location>
        <begin position="1171"/>
        <end position="1195"/>
    </location>
</feature>
<dbReference type="InterPro" id="IPR021893">
    <property type="entry name" value="ZMYM2-like_C"/>
</dbReference>
<feature type="compositionally biased region" description="Basic and acidic residues" evidence="4">
    <location>
        <begin position="383"/>
        <end position="434"/>
    </location>
</feature>
<feature type="compositionally biased region" description="Basic and acidic residues" evidence="4">
    <location>
        <begin position="1"/>
        <end position="13"/>
    </location>
</feature>
<dbReference type="Pfam" id="PF12012">
    <property type="entry name" value="DUF3504"/>
    <property type="match status" value="1"/>
</dbReference>
<dbReference type="SMART" id="SM00746">
    <property type="entry name" value="TRASH"/>
    <property type="match status" value="8"/>
</dbReference>
<feature type="compositionally biased region" description="Basic and acidic residues" evidence="4">
    <location>
        <begin position="213"/>
        <end position="244"/>
    </location>
</feature>
<dbReference type="Proteomes" id="UP000829999">
    <property type="component" value="Chromosome 18"/>
</dbReference>
<feature type="compositionally biased region" description="Pro residues" evidence="4">
    <location>
        <begin position="1515"/>
        <end position="1526"/>
    </location>
</feature>
<dbReference type="InterPro" id="IPR051284">
    <property type="entry name" value="ZnF_MYMT-QRICH1"/>
</dbReference>
<feature type="region of interest" description="Disordered" evidence="4">
    <location>
        <begin position="980"/>
        <end position="1007"/>
    </location>
</feature>
<feature type="domain" description="TRASH" evidence="5">
    <location>
        <begin position="807"/>
        <end position="843"/>
    </location>
</feature>
<feature type="compositionally biased region" description="Polar residues" evidence="4">
    <location>
        <begin position="1092"/>
        <end position="1108"/>
    </location>
</feature>
<feature type="domain" description="TRASH" evidence="5">
    <location>
        <begin position="895"/>
        <end position="933"/>
    </location>
</feature>
<feature type="region of interest" description="Disordered" evidence="4">
    <location>
        <begin position="1032"/>
        <end position="1195"/>
    </location>
</feature>
<feature type="compositionally biased region" description="Polar residues" evidence="4">
    <location>
        <begin position="1124"/>
        <end position="1162"/>
    </location>
</feature>
<feature type="compositionally biased region" description="Polar residues" evidence="4">
    <location>
        <begin position="146"/>
        <end position="181"/>
    </location>
</feature>
<keyword evidence="6" id="KW-1185">Reference proteome</keyword>
<feature type="compositionally biased region" description="Acidic residues" evidence="4">
    <location>
        <begin position="1430"/>
        <end position="1439"/>
    </location>
</feature>
<keyword evidence="1" id="KW-1017">Isopeptide bond</keyword>
<dbReference type="OrthoDB" id="10025028at2759"/>
<dbReference type="RefSeq" id="XP_050556359.1">
    <property type="nucleotide sequence ID" value="XM_050700402.1"/>
</dbReference>